<reference evidence="3 4" key="2">
    <citation type="submission" date="2016-08" db="EMBL/GenBank/DDBJ databases">
        <authorList>
            <person name="Seilhamer J.J."/>
        </authorList>
    </citation>
    <scope>NUCLEOTIDE SEQUENCE [LARGE SCALE GENOMIC DNA]</scope>
    <source>
        <strain evidence="3 4">NML150140-1</strain>
    </source>
</reference>
<accession>A0A1E3UPS9</accession>
<feature type="transmembrane region" description="Helical" evidence="1">
    <location>
        <begin position="154"/>
        <end position="175"/>
    </location>
</feature>
<feature type="transmembrane region" description="Helical" evidence="1">
    <location>
        <begin position="206"/>
        <end position="226"/>
    </location>
</feature>
<name>A0A1E3UPS9_9FIRM</name>
<dbReference type="EMBL" id="MEHD01000056">
    <property type="protein sequence ID" value="ODR44202.1"/>
    <property type="molecule type" value="Genomic_DNA"/>
</dbReference>
<keyword evidence="1" id="KW-1133">Transmembrane helix</keyword>
<reference evidence="2 5" key="1">
    <citation type="submission" date="2016-08" db="EMBL/GenBank/DDBJ databases">
        <title>Characterization of Isolates of Eisenbergiella tayi Derived from Blood Cultures, Using Whole Genome Sequencing.</title>
        <authorList>
            <person name="Bernier A.-M."/>
            <person name="Burdz T."/>
            <person name="Wiebe D."/>
            <person name="Bernard K."/>
        </authorList>
    </citation>
    <scope>NUCLEOTIDE SEQUENCE [LARGE SCALE GENOMIC DNA]</scope>
    <source>
        <strain evidence="2 5">NML120146</strain>
    </source>
</reference>
<keyword evidence="5" id="KW-1185">Reference proteome</keyword>
<evidence type="ECO:0000313" key="5">
    <source>
        <dbReference type="Proteomes" id="UP000094869"/>
    </source>
</evidence>
<evidence type="ECO:0000313" key="3">
    <source>
        <dbReference type="EMBL" id="ODR55918.1"/>
    </source>
</evidence>
<evidence type="ECO:0000313" key="2">
    <source>
        <dbReference type="EMBL" id="ODR44202.1"/>
    </source>
</evidence>
<dbReference type="AlphaFoldDB" id="A0A1E3UPS9"/>
<keyword evidence="1" id="KW-0812">Transmembrane</keyword>
<keyword evidence="1" id="KW-0472">Membrane</keyword>
<proteinExistence type="predicted"/>
<comment type="caution">
    <text evidence="3">The sequence shown here is derived from an EMBL/GenBank/DDBJ whole genome shotgun (WGS) entry which is preliminary data.</text>
</comment>
<dbReference type="EMBL" id="MEHA01000001">
    <property type="protein sequence ID" value="ODR55918.1"/>
    <property type="molecule type" value="Genomic_DNA"/>
</dbReference>
<feature type="transmembrane region" description="Helical" evidence="1">
    <location>
        <begin position="59"/>
        <end position="83"/>
    </location>
</feature>
<evidence type="ECO:0000313" key="4">
    <source>
        <dbReference type="Proteomes" id="UP000094271"/>
    </source>
</evidence>
<dbReference type="Proteomes" id="UP000094271">
    <property type="component" value="Unassembled WGS sequence"/>
</dbReference>
<feature type="transmembrane region" description="Helical" evidence="1">
    <location>
        <begin position="95"/>
        <end position="112"/>
    </location>
</feature>
<organism evidence="3 4">
    <name type="scientific">Eisenbergiella tayi</name>
    <dbReference type="NCBI Taxonomy" id="1432052"/>
    <lineage>
        <taxon>Bacteria</taxon>
        <taxon>Bacillati</taxon>
        <taxon>Bacillota</taxon>
        <taxon>Clostridia</taxon>
        <taxon>Lachnospirales</taxon>
        <taxon>Lachnospiraceae</taxon>
        <taxon>Eisenbergiella</taxon>
    </lineage>
</organism>
<protein>
    <submittedName>
        <fullName evidence="3">Uncharacterized protein</fullName>
    </submittedName>
</protein>
<sequence length="295" mass="35463">MFIYYELNLLICIPFDYLDLTINKSQYAEMGINRFVFASLAIILFIWIVFLLLENNSKYLFYSIIYTIFLMFTSVIMFSDIISIKGKFFRFHSQLMHMLMYFLYSPFNVLLHNQTDRYFYGKQMLVAVPYISFLFLISYCTWLKKASKKKENIIILFLILSNYISLAVTSLYSQYPFLTKEAAIISCVNFLIWLLAIFINKREMNCLIIFEIILSYLLLSDLDLWINNFIHYIDNNGQFAYYNTNIYFINFKHLYIFPVFYSEYKHEIIPVLILFFLTLLFLILNYRKKAGQQNH</sequence>
<feature type="transmembrane region" description="Helical" evidence="1">
    <location>
        <begin position="181"/>
        <end position="199"/>
    </location>
</feature>
<feature type="transmembrane region" description="Helical" evidence="1">
    <location>
        <begin position="124"/>
        <end position="142"/>
    </location>
</feature>
<feature type="transmembrane region" description="Helical" evidence="1">
    <location>
        <begin position="35"/>
        <end position="53"/>
    </location>
</feature>
<dbReference type="Proteomes" id="UP000094869">
    <property type="component" value="Unassembled WGS sequence"/>
</dbReference>
<evidence type="ECO:0000256" key="1">
    <source>
        <dbReference type="SAM" id="Phobius"/>
    </source>
</evidence>
<feature type="transmembrane region" description="Helical" evidence="1">
    <location>
        <begin position="268"/>
        <end position="286"/>
    </location>
</feature>
<gene>
    <name evidence="3" type="ORF">BEI59_01835</name>
    <name evidence="2" type="ORF">BEI63_31820</name>
</gene>